<dbReference type="InterPro" id="IPR036986">
    <property type="entry name" value="S4_RNA-bd_sf"/>
</dbReference>
<dbReference type="EMBL" id="JQCQ01000021">
    <property type="protein sequence ID" value="KRO24792.1"/>
    <property type="molecule type" value="Genomic_DNA"/>
</dbReference>
<sequence length="260" mass="29744">MPDSVLQHFRNDESGFIETASGWIQEAGDQNRPILTNFLNPREIYILETLVNRVDTLKMDSFGGYQGAELQRALIYPDYFISQPEDFEITTFDIVYPIKFAELQHRQVLGTLANLGIERNTFGDIISNEDAWQFFVTKDLADFFSSEVTRIGKIKAKLVEAENVVIPTDDWETEVTTFASKRLDAIVAGIFNLSRHHAKELIEAKKVRLNWEVIEKSDAELEVNDILSVRGYGRIQISALQGETKKGKLRMEVKIIRNNK</sequence>
<keyword evidence="4" id="KW-1185">Reference proteome</keyword>
<dbReference type="Gene3D" id="3.10.290.10">
    <property type="entry name" value="RNA-binding S4 domain"/>
    <property type="match status" value="1"/>
</dbReference>
<comment type="caution">
    <text evidence="3">The sequence shown here is derived from an EMBL/GenBank/DDBJ whole genome shotgun (WGS) entry which is preliminary data.</text>
</comment>
<dbReference type="SMART" id="SM00363">
    <property type="entry name" value="S4"/>
    <property type="match status" value="1"/>
</dbReference>
<dbReference type="Gene3D" id="3.30.70.330">
    <property type="match status" value="1"/>
</dbReference>
<dbReference type="Pfam" id="PF17774">
    <property type="entry name" value="YlmH_RBD"/>
    <property type="match status" value="1"/>
</dbReference>
<proteinExistence type="predicted"/>
<dbReference type="PROSITE" id="PS50889">
    <property type="entry name" value="S4"/>
    <property type="match status" value="1"/>
</dbReference>
<dbReference type="CDD" id="cd00165">
    <property type="entry name" value="S4"/>
    <property type="match status" value="1"/>
</dbReference>
<dbReference type="Proteomes" id="UP000051249">
    <property type="component" value="Unassembled WGS sequence"/>
</dbReference>
<evidence type="ECO:0000259" key="2">
    <source>
        <dbReference type="SMART" id="SM00363"/>
    </source>
</evidence>
<organism evidence="3 4">
    <name type="scientific">Pediococcus argentinicus</name>
    <dbReference type="NCBI Taxonomy" id="480391"/>
    <lineage>
        <taxon>Bacteria</taxon>
        <taxon>Bacillati</taxon>
        <taxon>Bacillota</taxon>
        <taxon>Bacilli</taxon>
        <taxon>Lactobacillales</taxon>
        <taxon>Lactobacillaceae</taxon>
        <taxon>Pediococcus</taxon>
    </lineage>
</organism>
<gene>
    <name evidence="3" type="ORF">IV88_GL000705</name>
</gene>
<name>A0A0R2NG72_9LACO</name>
<dbReference type="AlphaFoldDB" id="A0A0R2NG72"/>
<evidence type="ECO:0000256" key="1">
    <source>
        <dbReference type="PROSITE-ProRule" id="PRU00182"/>
    </source>
</evidence>
<accession>A0A0R2NG72</accession>
<dbReference type="InterPro" id="IPR012677">
    <property type="entry name" value="Nucleotide-bd_a/b_plait_sf"/>
</dbReference>
<dbReference type="InterPro" id="IPR040591">
    <property type="entry name" value="RqcP2_RBD"/>
</dbReference>
<reference evidence="3 4" key="1">
    <citation type="journal article" date="2015" name="Genome Announc.">
        <title>Expanding the biotechnology potential of lactobacilli through comparative genomics of 213 strains and associated genera.</title>
        <authorList>
            <person name="Sun Z."/>
            <person name="Harris H.M."/>
            <person name="McCann A."/>
            <person name="Guo C."/>
            <person name="Argimon S."/>
            <person name="Zhang W."/>
            <person name="Yang X."/>
            <person name="Jeffery I.B."/>
            <person name="Cooney J.C."/>
            <person name="Kagawa T.F."/>
            <person name="Liu W."/>
            <person name="Song Y."/>
            <person name="Salvetti E."/>
            <person name="Wrobel A."/>
            <person name="Rasinkangas P."/>
            <person name="Parkhill J."/>
            <person name="Rea M.C."/>
            <person name="O'Sullivan O."/>
            <person name="Ritari J."/>
            <person name="Douillard F.P."/>
            <person name="Paul Ross R."/>
            <person name="Yang R."/>
            <person name="Briner A.E."/>
            <person name="Felis G.E."/>
            <person name="de Vos W.M."/>
            <person name="Barrangou R."/>
            <person name="Klaenhammer T.R."/>
            <person name="Caufield P.W."/>
            <person name="Cui Y."/>
            <person name="Zhang H."/>
            <person name="O'Toole P.W."/>
        </authorList>
    </citation>
    <scope>NUCLEOTIDE SEQUENCE [LARGE SCALE GENOMIC DNA]</scope>
    <source>
        <strain evidence="3 4">DSM 23026</strain>
    </source>
</reference>
<feature type="domain" description="RNA-binding S4" evidence="2">
    <location>
        <begin position="181"/>
        <end position="245"/>
    </location>
</feature>
<protein>
    <recommendedName>
        <fullName evidence="2">RNA-binding S4 domain-containing protein</fullName>
    </recommendedName>
</protein>
<dbReference type="PANTHER" id="PTHR13633">
    <property type="entry name" value="MITOCHONDRIAL TRANSCRIPTION RESCUE FACTOR 1"/>
    <property type="match status" value="1"/>
</dbReference>
<dbReference type="Gene3D" id="3.30.1370.160">
    <property type="match status" value="1"/>
</dbReference>
<dbReference type="GO" id="GO:0003723">
    <property type="term" value="F:RNA binding"/>
    <property type="evidence" value="ECO:0007669"/>
    <property type="project" value="UniProtKB-KW"/>
</dbReference>
<evidence type="ECO:0000313" key="3">
    <source>
        <dbReference type="EMBL" id="KRO24792.1"/>
    </source>
</evidence>
<dbReference type="SUPFAM" id="SSF55174">
    <property type="entry name" value="Alpha-L RNA-binding motif"/>
    <property type="match status" value="1"/>
</dbReference>
<dbReference type="PANTHER" id="PTHR13633:SF3">
    <property type="entry name" value="MITOCHONDRIAL TRANSCRIPTION RESCUE FACTOR 1"/>
    <property type="match status" value="1"/>
</dbReference>
<dbReference type="InterPro" id="IPR002942">
    <property type="entry name" value="S4_RNA-bd"/>
</dbReference>
<dbReference type="Pfam" id="PF01479">
    <property type="entry name" value="S4"/>
    <property type="match status" value="1"/>
</dbReference>
<evidence type="ECO:0000313" key="4">
    <source>
        <dbReference type="Proteomes" id="UP000051249"/>
    </source>
</evidence>
<keyword evidence="1" id="KW-0694">RNA-binding</keyword>
<dbReference type="OrthoDB" id="9812787at2"/>
<dbReference type="RefSeq" id="WP_057799750.1">
    <property type="nucleotide sequence ID" value="NZ_BJZZ01000019.1"/>
</dbReference>
<dbReference type="PATRIC" id="fig|480391.4.peg.716"/>